<dbReference type="PROSITE" id="PS50109">
    <property type="entry name" value="HIS_KIN"/>
    <property type="match status" value="1"/>
</dbReference>
<evidence type="ECO:0000256" key="10">
    <source>
        <dbReference type="SAM" id="Phobius"/>
    </source>
</evidence>
<name>A0A7W2AB11_9GAMM</name>
<feature type="domain" description="Histidine kinase" evidence="11">
    <location>
        <begin position="352"/>
        <end position="560"/>
    </location>
</feature>
<keyword evidence="9" id="KW-0902">Two-component regulatory system</keyword>
<dbReference type="Pfam" id="PF00512">
    <property type="entry name" value="HisKA"/>
    <property type="match status" value="1"/>
</dbReference>
<dbReference type="GO" id="GO:0000155">
    <property type="term" value="F:phosphorelay sensor kinase activity"/>
    <property type="evidence" value="ECO:0007669"/>
    <property type="project" value="InterPro"/>
</dbReference>
<dbReference type="SUPFAM" id="SSF47384">
    <property type="entry name" value="Homodimeric domain of signal transducing histidine kinase"/>
    <property type="match status" value="1"/>
</dbReference>
<keyword evidence="14" id="KW-1185">Reference proteome</keyword>
<dbReference type="PANTHER" id="PTHR43065:SF10">
    <property type="entry name" value="PEROXIDE STRESS-ACTIVATED HISTIDINE KINASE MAK3"/>
    <property type="match status" value="1"/>
</dbReference>
<evidence type="ECO:0000256" key="4">
    <source>
        <dbReference type="ARBA" id="ARBA00022553"/>
    </source>
</evidence>
<dbReference type="GO" id="GO:0005524">
    <property type="term" value="F:ATP binding"/>
    <property type="evidence" value="ECO:0007669"/>
    <property type="project" value="UniProtKB-KW"/>
</dbReference>
<dbReference type="PROSITE" id="PS50885">
    <property type="entry name" value="HAMP"/>
    <property type="match status" value="1"/>
</dbReference>
<dbReference type="RefSeq" id="WP_181739286.1">
    <property type="nucleotide sequence ID" value="NZ_JACEMT010000046.1"/>
</dbReference>
<dbReference type="SMART" id="SM00304">
    <property type="entry name" value="HAMP"/>
    <property type="match status" value="1"/>
</dbReference>
<gene>
    <name evidence="13" type="ORF">H1S06_08830</name>
</gene>
<dbReference type="CDD" id="cd00075">
    <property type="entry name" value="HATPase"/>
    <property type="match status" value="1"/>
</dbReference>
<dbReference type="SMART" id="SM00388">
    <property type="entry name" value="HisKA"/>
    <property type="match status" value="1"/>
</dbReference>
<dbReference type="SMART" id="SM00387">
    <property type="entry name" value="HATPase_c"/>
    <property type="match status" value="1"/>
</dbReference>
<dbReference type="CDD" id="cd00082">
    <property type="entry name" value="HisKA"/>
    <property type="match status" value="1"/>
</dbReference>
<accession>A0A7W2AB11</accession>
<dbReference type="EC" id="2.7.13.3" evidence="3"/>
<dbReference type="Proteomes" id="UP000538931">
    <property type="component" value="Unassembled WGS sequence"/>
</dbReference>
<dbReference type="InterPro" id="IPR003594">
    <property type="entry name" value="HATPase_dom"/>
</dbReference>
<keyword evidence="7" id="KW-0418">Kinase</keyword>
<dbReference type="InterPro" id="IPR004358">
    <property type="entry name" value="Sig_transdc_His_kin-like_C"/>
</dbReference>
<dbReference type="GO" id="GO:0045259">
    <property type="term" value="C:proton-transporting ATP synthase complex"/>
    <property type="evidence" value="ECO:0007669"/>
    <property type="project" value="UniProtKB-KW"/>
</dbReference>
<dbReference type="InterPro" id="IPR005467">
    <property type="entry name" value="His_kinase_dom"/>
</dbReference>
<keyword evidence="4" id="KW-0597">Phosphoprotein</keyword>
<dbReference type="PRINTS" id="PR00344">
    <property type="entry name" value="BCTRLSENSOR"/>
</dbReference>
<dbReference type="GO" id="GO:0015986">
    <property type="term" value="P:proton motive force-driven ATP synthesis"/>
    <property type="evidence" value="ECO:0007669"/>
    <property type="project" value="InterPro"/>
</dbReference>
<evidence type="ECO:0000259" key="12">
    <source>
        <dbReference type="PROSITE" id="PS50885"/>
    </source>
</evidence>
<feature type="domain" description="HAMP" evidence="12">
    <location>
        <begin position="283"/>
        <end position="335"/>
    </location>
</feature>
<comment type="subcellular location">
    <subcellularLocation>
        <location evidence="2">Membrane</location>
    </subcellularLocation>
</comment>
<organism evidence="13 14">
    <name type="scientific">Marinobacterium marinum</name>
    <dbReference type="NCBI Taxonomy" id="2756129"/>
    <lineage>
        <taxon>Bacteria</taxon>
        <taxon>Pseudomonadati</taxon>
        <taxon>Pseudomonadota</taxon>
        <taxon>Gammaproteobacteria</taxon>
        <taxon>Oceanospirillales</taxon>
        <taxon>Oceanospirillaceae</taxon>
        <taxon>Marinobacterium</taxon>
    </lineage>
</organism>
<evidence type="ECO:0000256" key="5">
    <source>
        <dbReference type="ARBA" id="ARBA00022679"/>
    </source>
</evidence>
<evidence type="ECO:0000256" key="2">
    <source>
        <dbReference type="ARBA" id="ARBA00004370"/>
    </source>
</evidence>
<dbReference type="Pfam" id="PF00672">
    <property type="entry name" value="HAMP"/>
    <property type="match status" value="1"/>
</dbReference>
<evidence type="ECO:0000256" key="3">
    <source>
        <dbReference type="ARBA" id="ARBA00012438"/>
    </source>
</evidence>
<dbReference type="InterPro" id="IPR003661">
    <property type="entry name" value="HisK_dim/P_dom"/>
</dbReference>
<keyword evidence="6" id="KW-0547">Nucleotide-binding</keyword>
<dbReference type="Gene3D" id="6.10.340.10">
    <property type="match status" value="1"/>
</dbReference>
<reference evidence="13 14" key="1">
    <citation type="submission" date="2020-07" db="EMBL/GenBank/DDBJ databases">
        <title>Bacterium isolated from marien macroalgae.</title>
        <authorList>
            <person name="Zhu K."/>
            <person name="Lu D."/>
            <person name="Du Z."/>
        </authorList>
    </citation>
    <scope>NUCLEOTIDE SEQUENCE [LARGE SCALE GENOMIC DNA]</scope>
    <source>
        <strain evidence="13 14">3-1745</strain>
    </source>
</reference>
<dbReference type="InterPro" id="IPR036097">
    <property type="entry name" value="HisK_dim/P_sf"/>
</dbReference>
<keyword evidence="10" id="KW-0812">Transmembrane</keyword>
<dbReference type="InterPro" id="IPR036890">
    <property type="entry name" value="HATPase_C_sf"/>
</dbReference>
<evidence type="ECO:0000256" key="8">
    <source>
        <dbReference type="ARBA" id="ARBA00022840"/>
    </source>
</evidence>
<sequence>MAAYPQQKQLSSQYLWLSLIVALVPLLSFTALYDSYFAQLVTRITDGRLATHLAATRNEFRTHLRERQYELEALTDQLDRSELFTREGYHALSPELKSLLRLQLDDQAVYGIAFFDAQDNLLWSFPSQTLTQTRYQQMQQSPTSTFESVDLIGPGEHSWNTPPALLMRKKVTFSALTPAENAPSIALILRFNTLAGIPRNLQLGGVYKALLRTPDGHSYDTVGQPASPGDTSHHHELIPGWTLQLVQNTELIEPPSAGMRYWLITLVAGTAVSLLLLHWYLSRRLKHQVDVLIQSVEQVANGDLETPVKLLNSAEMGRLTQAIERMRTQLKQVISSTVDMERQASLGQLAAGLAHDIRNPLTTIRTTIQALARREQNAMHKDMLNMVEEEIERVNEVIANLLNFARPRPPQAELIRVCELYEGLIALVSASARHQQVTLAMSCDRALFIRADAGHMRQILMNLILNALQSLEGSGGHIRLTAVTEQKTGAILLTVTDDGPGISDTLLPRITEPFFTTRETGTGLGLAICQVLAASNDARLHIRSQVNRGTSVELRCPAPGHNEANND</sequence>
<keyword evidence="10" id="KW-1133">Transmembrane helix</keyword>
<evidence type="ECO:0000313" key="13">
    <source>
        <dbReference type="EMBL" id="MBA4502466.1"/>
    </source>
</evidence>
<keyword evidence="8" id="KW-0067">ATP-binding</keyword>
<feature type="transmembrane region" description="Helical" evidence="10">
    <location>
        <begin position="261"/>
        <end position="281"/>
    </location>
</feature>
<dbReference type="SUPFAM" id="SSF55874">
    <property type="entry name" value="ATPase domain of HSP90 chaperone/DNA topoisomerase II/histidine kinase"/>
    <property type="match status" value="1"/>
</dbReference>
<evidence type="ECO:0000313" key="14">
    <source>
        <dbReference type="Proteomes" id="UP000538931"/>
    </source>
</evidence>
<evidence type="ECO:0000259" key="11">
    <source>
        <dbReference type="PROSITE" id="PS50109"/>
    </source>
</evidence>
<comment type="caution">
    <text evidence="13">The sequence shown here is derived from an EMBL/GenBank/DDBJ whole genome shotgun (WGS) entry which is preliminary data.</text>
</comment>
<dbReference type="Pfam" id="PF02518">
    <property type="entry name" value="HATPase_c"/>
    <property type="match status" value="1"/>
</dbReference>
<keyword evidence="10" id="KW-0472">Membrane</keyword>
<dbReference type="SUPFAM" id="SSF158472">
    <property type="entry name" value="HAMP domain-like"/>
    <property type="match status" value="1"/>
</dbReference>
<evidence type="ECO:0000256" key="9">
    <source>
        <dbReference type="ARBA" id="ARBA00023012"/>
    </source>
</evidence>
<dbReference type="InterPro" id="IPR003660">
    <property type="entry name" value="HAMP_dom"/>
</dbReference>
<proteinExistence type="predicted"/>
<dbReference type="Gene3D" id="3.30.565.10">
    <property type="entry name" value="Histidine kinase-like ATPase, C-terminal domain"/>
    <property type="match status" value="1"/>
</dbReference>
<dbReference type="AlphaFoldDB" id="A0A7W2AB11"/>
<dbReference type="PANTHER" id="PTHR43065">
    <property type="entry name" value="SENSOR HISTIDINE KINASE"/>
    <property type="match status" value="1"/>
</dbReference>
<dbReference type="Gene3D" id="1.10.287.130">
    <property type="match status" value="1"/>
</dbReference>
<dbReference type="EMBL" id="JACEMT010000046">
    <property type="protein sequence ID" value="MBA4502466.1"/>
    <property type="molecule type" value="Genomic_DNA"/>
</dbReference>
<keyword evidence="5" id="KW-0808">Transferase</keyword>
<dbReference type="CDD" id="cd06225">
    <property type="entry name" value="HAMP"/>
    <property type="match status" value="1"/>
</dbReference>
<comment type="catalytic activity">
    <reaction evidence="1">
        <text>ATP + protein L-histidine = ADP + protein N-phospho-L-histidine.</text>
        <dbReference type="EC" id="2.7.13.3"/>
    </reaction>
</comment>
<dbReference type="GO" id="GO:0015078">
    <property type="term" value="F:proton transmembrane transporter activity"/>
    <property type="evidence" value="ECO:0007669"/>
    <property type="project" value="InterPro"/>
</dbReference>
<evidence type="ECO:0000256" key="7">
    <source>
        <dbReference type="ARBA" id="ARBA00022777"/>
    </source>
</evidence>
<feature type="transmembrane region" description="Helical" evidence="10">
    <location>
        <begin position="14"/>
        <end position="33"/>
    </location>
</feature>
<evidence type="ECO:0000256" key="1">
    <source>
        <dbReference type="ARBA" id="ARBA00000085"/>
    </source>
</evidence>
<evidence type="ECO:0000256" key="6">
    <source>
        <dbReference type="ARBA" id="ARBA00022741"/>
    </source>
</evidence>
<protein>
    <recommendedName>
        <fullName evidence="3">histidine kinase</fullName>
        <ecNumber evidence="3">2.7.13.3</ecNumber>
    </recommendedName>
</protein>